<proteinExistence type="predicted"/>
<evidence type="ECO:0000313" key="3">
    <source>
        <dbReference type="Proteomes" id="UP000283543"/>
    </source>
</evidence>
<dbReference type="AlphaFoldDB" id="A0A3R7AH58"/>
<organism evidence="2 3">
    <name type="scientific">Aphanomyces astaci</name>
    <name type="common">Crayfish plague agent</name>
    <dbReference type="NCBI Taxonomy" id="112090"/>
    <lineage>
        <taxon>Eukaryota</taxon>
        <taxon>Sar</taxon>
        <taxon>Stramenopiles</taxon>
        <taxon>Oomycota</taxon>
        <taxon>Saprolegniomycetes</taxon>
        <taxon>Saprolegniales</taxon>
        <taxon>Verrucalvaceae</taxon>
        <taxon>Aphanomyces</taxon>
    </lineage>
</organism>
<sequence length="572" mass="65703">MTRSRSTSPKDKRTAPKGRRSERLKPNTVTEQEGAETEEEVPTAELAMVPTSGTSTMQPVEDETKEEQLSPKSSERSASHSMPKSLEDDYIELDNYDDEKTDLVRQQERQQAAKARQGGETDIEYPPITTVDRDSLVAWKRKRDRYEEKLKANAQRMRHDWRATAVPWLESADRSMVEAACLYLWDINIDDLDESEFRERICKIIGEPANKWTVTKAEMEEQWKKLRVDPFGDVASRVVSFMERVNNIIETTGWKSQLKTPNMLKTFIKVVASCITPFDVRDRVEEQMKTVQASTLVEFSKILAEQLERTYPAELKEDSARADHLRKGKNAVKRFKYKQRKAELKAKRAVKAKIAEDGREQRWIRLNGVFEVPYCPDTGADQNVLPQRMLDELMTLQPDRVMVTLKEPMIGMACNNLPFQANTTMLCSGEGDEFLAFDDTLKAIGIDIDRLLEQVATLQLEDGGDDLEEDGDTLKEQSHRSTRRIKANKAKLPEAKDEVEAVLQELINEAIDNQFPIENVQDLWRFLTKHDIWRLKFDGSDPPARVKPLKVTPKDGCVPYRCKGRKHNLLEE</sequence>
<protein>
    <submittedName>
        <fullName evidence="2">Uncharacterized protein</fullName>
    </submittedName>
</protein>
<feature type="non-terminal residue" evidence="2">
    <location>
        <position position="572"/>
    </location>
</feature>
<evidence type="ECO:0000313" key="2">
    <source>
        <dbReference type="EMBL" id="RHY74936.1"/>
    </source>
</evidence>
<feature type="compositionally biased region" description="Basic residues" evidence="1">
    <location>
        <begin position="480"/>
        <end position="489"/>
    </location>
</feature>
<reference evidence="2 3" key="1">
    <citation type="submission" date="2018-08" db="EMBL/GenBank/DDBJ databases">
        <title>Aphanomyces genome sequencing and annotation.</title>
        <authorList>
            <person name="Minardi D."/>
            <person name="Oidtmann B."/>
            <person name="Van Der Giezen M."/>
            <person name="Studholme D.J."/>
        </authorList>
    </citation>
    <scope>NUCLEOTIDE SEQUENCE [LARGE SCALE GENOMIC DNA]</scope>
    <source>
        <strain evidence="2 3">Si</strain>
    </source>
</reference>
<feature type="region of interest" description="Disordered" evidence="1">
    <location>
        <begin position="463"/>
        <end position="489"/>
    </location>
</feature>
<feature type="compositionally biased region" description="Basic and acidic residues" evidence="1">
    <location>
        <begin position="8"/>
        <end position="25"/>
    </location>
</feature>
<accession>A0A3R7AH58</accession>
<dbReference type="VEuPathDB" id="FungiDB:H257_18441"/>
<feature type="region of interest" description="Disordered" evidence="1">
    <location>
        <begin position="104"/>
        <end position="127"/>
    </location>
</feature>
<feature type="compositionally biased region" description="Basic and acidic residues" evidence="1">
    <location>
        <begin position="66"/>
        <end position="78"/>
    </location>
</feature>
<dbReference type="VEuPathDB" id="FungiDB:H257_14662"/>
<evidence type="ECO:0000256" key="1">
    <source>
        <dbReference type="SAM" id="MobiDB-lite"/>
    </source>
</evidence>
<name>A0A3R7AH58_APHAT</name>
<dbReference type="Proteomes" id="UP000283543">
    <property type="component" value="Unassembled WGS sequence"/>
</dbReference>
<comment type="caution">
    <text evidence="2">The sequence shown here is derived from an EMBL/GenBank/DDBJ whole genome shotgun (WGS) entry which is preliminary data.</text>
</comment>
<feature type="region of interest" description="Disordered" evidence="1">
    <location>
        <begin position="1"/>
        <end position="90"/>
    </location>
</feature>
<dbReference type="VEuPathDB" id="FungiDB:H257_16112"/>
<feature type="compositionally biased region" description="Acidic residues" evidence="1">
    <location>
        <begin position="33"/>
        <end position="42"/>
    </location>
</feature>
<gene>
    <name evidence="2" type="ORF">DYB34_013851</name>
</gene>
<dbReference type="EMBL" id="QUTB01001781">
    <property type="protein sequence ID" value="RHY74936.1"/>
    <property type="molecule type" value="Genomic_DNA"/>
</dbReference>